<dbReference type="EMBL" id="FNEM01000005">
    <property type="protein sequence ID" value="SDJ14267.1"/>
    <property type="molecule type" value="Genomic_DNA"/>
</dbReference>
<feature type="transmembrane region" description="Helical" evidence="7">
    <location>
        <begin position="240"/>
        <end position="263"/>
    </location>
</feature>
<evidence type="ECO:0000256" key="7">
    <source>
        <dbReference type="SAM" id="Phobius"/>
    </source>
</evidence>
<reference evidence="10" key="1">
    <citation type="submission" date="2016-10" db="EMBL/GenBank/DDBJ databases">
        <authorList>
            <person name="Varghese N."/>
            <person name="Submissions S."/>
        </authorList>
    </citation>
    <scope>NUCLEOTIDE SEQUENCE [LARGE SCALE GENOMIC DNA]</scope>
    <source>
        <strain evidence="10">DSM 23317</strain>
    </source>
</reference>
<proteinExistence type="predicted"/>
<dbReference type="Pfam" id="PF12801">
    <property type="entry name" value="Fer4_5"/>
    <property type="match status" value="2"/>
</dbReference>
<dbReference type="PROSITE" id="PS51379">
    <property type="entry name" value="4FE4S_FER_2"/>
    <property type="match status" value="1"/>
</dbReference>
<feature type="transmembrane region" description="Helical" evidence="7">
    <location>
        <begin position="147"/>
        <end position="174"/>
    </location>
</feature>
<dbReference type="GO" id="GO:0046872">
    <property type="term" value="F:metal ion binding"/>
    <property type="evidence" value="ECO:0007669"/>
    <property type="project" value="UniProtKB-KW"/>
</dbReference>
<dbReference type="OrthoDB" id="9806398at2"/>
<evidence type="ECO:0000256" key="6">
    <source>
        <dbReference type="ARBA" id="ARBA00023136"/>
    </source>
</evidence>
<evidence type="ECO:0000256" key="4">
    <source>
        <dbReference type="ARBA" id="ARBA00023004"/>
    </source>
</evidence>
<feature type="transmembrane region" description="Helical" evidence="7">
    <location>
        <begin position="269"/>
        <end position="286"/>
    </location>
</feature>
<dbReference type="PANTHER" id="PTHR30224:SF4">
    <property type="entry name" value="ELECTRON TRANSPORT PROTEIN YCCM-RELATED"/>
    <property type="match status" value="1"/>
</dbReference>
<protein>
    <submittedName>
        <fullName evidence="9">4Fe-4S binding domain-containing protein</fullName>
    </submittedName>
</protein>
<comment type="subcellular location">
    <subcellularLocation>
        <location evidence="1">Cell membrane</location>
    </subcellularLocation>
</comment>
<evidence type="ECO:0000256" key="2">
    <source>
        <dbReference type="ARBA" id="ARBA00022475"/>
    </source>
</evidence>
<dbReference type="InterPro" id="IPR017900">
    <property type="entry name" value="4Fe4S_Fe_S_CS"/>
</dbReference>
<organism evidence="9 10">
    <name type="scientific">Ferrimonas sediminum</name>
    <dbReference type="NCBI Taxonomy" id="718193"/>
    <lineage>
        <taxon>Bacteria</taxon>
        <taxon>Pseudomonadati</taxon>
        <taxon>Pseudomonadota</taxon>
        <taxon>Gammaproteobacteria</taxon>
        <taxon>Alteromonadales</taxon>
        <taxon>Ferrimonadaceae</taxon>
        <taxon>Ferrimonas</taxon>
    </lineage>
</organism>
<dbReference type="RefSeq" id="WP_090364661.1">
    <property type="nucleotide sequence ID" value="NZ_FNEM01000005.1"/>
</dbReference>
<keyword evidence="10" id="KW-1185">Reference proteome</keyword>
<feature type="transmembrane region" description="Helical" evidence="7">
    <location>
        <begin position="206"/>
        <end position="228"/>
    </location>
</feature>
<keyword evidence="4" id="KW-0408">Iron</keyword>
<dbReference type="AlphaFoldDB" id="A0A1G8RBA7"/>
<dbReference type="Proteomes" id="UP000199527">
    <property type="component" value="Unassembled WGS sequence"/>
</dbReference>
<feature type="transmembrane region" description="Helical" evidence="7">
    <location>
        <begin position="7"/>
        <end position="23"/>
    </location>
</feature>
<sequence>MTVIESITLMFGLVFSLSLLYWSNQKWGLVLTAALMVTALVLTLYWPLLLGAAVALLALAALHHWRPEIARGQGRENGLRDWVHHLMSLAMLLVGVQYVVYYSLLGQGLETGLGRPDVVDAFLPIAGGIELKAIIMLNLWDQNHPAAAVMLTSVLLSGLICKRAFCGWICPLGLAGKYLYDLRVRFIKGAYLAPKWLDWPLRMLKYLLLLGLFYIVIGMPADSLPYYLNGNYQKIADLKMGLFFANPSVLAMVVIAVILGLAAWQQQAFCRYLCPYGALLGLLSFLSPFKVRRDTAHCLIQSKGMKCDKCTRACPARIQVHTENTVRSDECQACMRCVAACPKKKALQVSTRWGQTLSARGVLIMLLLLMFAVPLVAYVGGFWHSQVTDATRIELMKYIHQIGH</sequence>
<keyword evidence="3" id="KW-0479">Metal-binding</keyword>
<evidence type="ECO:0000256" key="5">
    <source>
        <dbReference type="ARBA" id="ARBA00023014"/>
    </source>
</evidence>
<feature type="transmembrane region" description="Helical" evidence="7">
    <location>
        <begin position="82"/>
        <end position="101"/>
    </location>
</feature>
<gene>
    <name evidence="9" type="ORF">SAMN04488540_105121</name>
</gene>
<evidence type="ECO:0000313" key="9">
    <source>
        <dbReference type="EMBL" id="SDJ14267.1"/>
    </source>
</evidence>
<feature type="transmembrane region" description="Helical" evidence="7">
    <location>
        <begin position="121"/>
        <end position="140"/>
    </location>
</feature>
<feature type="transmembrane region" description="Helical" evidence="7">
    <location>
        <begin position="362"/>
        <end position="383"/>
    </location>
</feature>
<dbReference type="GO" id="GO:0051536">
    <property type="term" value="F:iron-sulfur cluster binding"/>
    <property type="evidence" value="ECO:0007669"/>
    <property type="project" value="UniProtKB-KW"/>
</dbReference>
<keyword evidence="6 7" id="KW-0472">Membrane</keyword>
<evidence type="ECO:0000259" key="8">
    <source>
        <dbReference type="PROSITE" id="PS51379"/>
    </source>
</evidence>
<keyword evidence="7" id="KW-1133">Transmembrane helix</keyword>
<dbReference type="PANTHER" id="PTHR30224">
    <property type="entry name" value="ELECTRON TRANSPORT PROTEIN"/>
    <property type="match status" value="1"/>
</dbReference>
<dbReference type="PROSITE" id="PS00198">
    <property type="entry name" value="4FE4S_FER_1"/>
    <property type="match status" value="1"/>
</dbReference>
<dbReference type="InterPro" id="IPR052378">
    <property type="entry name" value="NosR_regulator"/>
</dbReference>
<feature type="transmembrane region" description="Helical" evidence="7">
    <location>
        <begin position="29"/>
        <end position="62"/>
    </location>
</feature>
<dbReference type="Pfam" id="PF13237">
    <property type="entry name" value="Fer4_10"/>
    <property type="match status" value="1"/>
</dbReference>
<dbReference type="InterPro" id="IPR017896">
    <property type="entry name" value="4Fe4S_Fe-S-bd"/>
</dbReference>
<dbReference type="Gene3D" id="3.30.70.20">
    <property type="match status" value="1"/>
</dbReference>
<evidence type="ECO:0000256" key="1">
    <source>
        <dbReference type="ARBA" id="ARBA00004236"/>
    </source>
</evidence>
<evidence type="ECO:0000256" key="3">
    <source>
        <dbReference type="ARBA" id="ARBA00022723"/>
    </source>
</evidence>
<keyword evidence="2" id="KW-1003">Cell membrane</keyword>
<dbReference type="SUPFAM" id="SSF54862">
    <property type="entry name" value="4Fe-4S ferredoxins"/>
    <property type="match status" value="1"/>
</dbReference>
<accession>A0A1G8RBA7</accession>
<dbReference type="GO" id="GO:0005886">
    <property type="term" value="C:plasma membrane"/>
    <property type="evidence" value="ECO:0007669"/>
    <property type="project" value="UniProtKB-SubCell"/>
</dbReference>
<keyword evidence="5" id="KW-0411">Iron-sulfur</keyword>
<name>A0A1G8RBA7_9GAMM</name>
<evidence type="ECO:0000313" key="10">
    <source>
        <dbReference type="Proteomes" id="UP000199527"/>
    </source>
</evidence>
<keyword evidence="7" id="KW-0812">Transmembrane</keyword>
<feature type="domain" description="4Fe-4S ferredoxin-type" evidence="8">
    <location>
        <begin position="322"/>
        <end position="352"/>
    </location>
</feature>